<dbReference type="Pfam" id="PF00043">
    <property type="entry name" value="GST_C"/>
    <property type="match status" value="1"/>
</dbReference>
<dbReference type="SUPFAM" id="SSF47616">
    <property type="entry name" value="GST C-terminal domain-like"/>
    <property type="match status" value="1"/>
</dbReference>
<dbReference type="PROSITE" id="PS50405">
    <property type="entry name" value="GST_CTER"/>
    <property type="match status" value="1"/>
</dbReference>
<comment type="caution">
    <text evidence="4">The sequence shown here is derived from an EMBL/GenBank/DDBJ whole genome shotgun (WGS) entry which is preliminary data.</text>
</comment>
<dbReference type="InterPro" id="IPR004046">
    <property type="entry name" value="GST_C"/>
</dbReference>
<dbReference type="InterPro" id="IPR004045">
    <property type="entry name" value="Glutathione_S-Trfase_N"/>
</dbReference>
<organism evidence="4 5">
    <name type="scientific">Pseudodonghicola xiamenensis</name>
    <dbReference type="NCBI Taxonomy" id="337702"/>
    <lineage>
        <taxon>Bacteria</taxon>
        <taxon>Pseudomonadati</taxon>
        <taxon>Pseudomonadota</taxon>
        <taxon>Alphaproteobacteria</taxon>
        <taxon>Rhodobacterales</taxon>
        <taxon>Paracoccaceae</taxon>
        <taxon>Pseudodonghicola</taxon>
    </lineage>
</organism>
<dbReference type="Pfam" id="PF02798">
    <property type="entry name" value="GST_N"/>
    <property type="match status" value="1"/>
</dbReference>
<reference evidence="4" key="2">
    <citation type="submission" date="2020-09" db="EMBL/GenBank/DDBJ databases">
        <authorList>
            <person name="Sun Q."/>
            <person name="Zhou Y."/>
        </authorList>
    </citation>
    <scope>NUCLEOTIDE SEQUENCE</scope>
    <source>
        <strain evidence="4">CGMCC 1.7081</strain>
    </source>
</reference>
<dbReference type="SFLD" id="SFLDS00019">
    <property type="entry name" value="Glutathione_Transferase_(cytos"/>
    <property type="match status" value="1"/>
</dbReference>
<dbReference type="PANTHER" id="PTHR44051">
    <property type="entry name" value="GLUTATHIONE S-TRANSFERASE-RELATED"/>
    <property type="match status" value="1"/>
</dbReference>
<dbReference type="EMBL" id="BNAP01000007">
    <property type="protein sequence ID" value="GHG90741.1"/>
    <property type="molecule type" value="Genomic_DNA"/>
</dbReference>
<proteinExistence type="inferred from homology"/>
<dbReference type="Gene3D" id="3.40.30.10">
    <property type="entry name" value="Glutaredoxin"/>
    <property type="match status" value="1"/>
</dbReference>
<dbReference type="Gene3D" id="1.20.1050.10">
    <property type="match status" value="1"/>
</dbReference>
<evidence type="ECO:0000256" key="1">
    <source>
        <dbReference type="RuleBase" id="RU003494"/>
    </source>
</evidence>
<dbReference type="PANTHER" id="PTHR44051:SF19">
    <property type="entry name" value="DISULFIDE-BOND OXIDOREDUCTASE YFCG"/>
    <property type="match status" value="1"/>
</dbReference>
<dbReference type="InterPro" id="IPR040079">
    <property type="entry name" value="Glutathione_S-Trfase"/>
</dbReference>
<comment type="similarity">
    <text evidence="1">Belongs to the GST superfamily.</text>
</comment>
<dbReference type="AlphaFoldDB" id="A0A8J3H5X5"/>
<feature type="domain" description="GST C-terminal" evidence="3">
    <location>
        <begin position="101"/>
        <end position="229"/>
    </location>
</feature>
<dbReference type="SFLD" id="SFLDG00358">
    <property type="entry name" value="Main_(cytGST)"/>
    <property type="match status" value="1"/>
</dbReference>
<evidence type="ECO:0000313" key="4">
    <source>
        <dbReference type="EMBL" id="GHG90741.1"/>
    </source>
</evidence>
<reference evidence="4" key="1">
    <citation type="journal article" date="2014" name="Int. J. Syst. Evol. Microbiol.">
        <title>Complete genome sequence of Corynebacterium casei LMG S-19264T (=DSM 44701T), isolated from a smear-ripened cheese.</title>
        <authorList>
            <consortium name="US DOE Joint Genome Institute (JGI-PGF)"/>
            <person name="Walter F."/>
            <person name="Albersmeier A."/>
            <person name="Kalinowski J."/>
            <person name="Ruckert C."/>
        </authorList>
    </citation>
    <scope>NUCLEOTIDE SEQUENCE</scope>
    <source>
        <strain evidence="4">CGMCC 1.7081</strain>
    </source>
</reference>
<name>A0A8J3H5X5_9RHOB</name>
<dbReference type="SFLD" id="SFLDG01151">
    <property type="entry name" value="Main.2:_Nu-like"/>
    <property type="match status" value="1"/>
</dbReference>
<gene>
    <name evidence="4" type="ORF">GCM10010961_21620</name>
</gene>
<evidence type="ECO:0000259" key="3">
    <source>
        <dbReference type="PROSITE" id="PS50405"/>
    </source>
</evidence>
<keyword evidence="5" id="KW-1185">Reference proteome</keyword>
<dbReference type="InterPro" id="IPR036282">
    <property type="entry name" value="Glutathione-S-Trfase_C_sf"/>
</dbReference>
<accession>A0A8J3H5X5</accession>
<dbReference type="InterPro" id="IPR036249">
    <property type="entry name" value="Thioredoxin-like_sf"/>
</dbReference>
<dbReference type="CDD" id="cd03048">
    <property type="entry name" value="GST_N_Ure2p_like"/>
    <property type="match status" value="1"/>
</dbReference>
<feature type="domain" description="GST N-terminal" evidence="2">
    <location>
        <begin position="11"/>
        <end position="98"/>
    </location>
</feature>
<dbReference type="PROSITE" id="PS50404">
    <property type="entry name" value="GST_NTER"/>
    <property type="match status" value="1"/>
</dbReference>
<evidence type="ECO:0000313" key="5">
    <source>
        <dbReference type="Proteomes" id="UP000611500"/>
    </source>
</evidence>
<dbReference type="SUPFAM" id="SSF52833">
    <property type="entry name" value="Thioredoxin-like"/>
    <property type="match status" value="1"/>
</dbReference>
<evidence type="ECO:0000259" key="2">
    <source>
        <dbReference type="PROSITE" id="PS50404"/>
    </source>
</evidence>
<sequence>MIPFTGEDEMTNPIALYYWPTPNGWKISIALEEMGLPYDLHLVDITAGDQFAPEFLKISPNNRMPAIIDPEGPDNAPVSIFESGAILQYLARKTAGFYGTTERERIAVDQWLMWQIGGLGPMAGQAHHFLHYAPAMQPPQDLPYAKDRYRAEVARLYGVLDRQLARNVYVAGDFFSIADMAIWPWAHLWERQEQTLEDKPHLARWLETVGDRPGVQRGRALEAEKRGEIAGDTKAQSVLFNR</sequence>
<dbReference type="Proteomes" id="UP000611500">
    <property type="component" value="Unassembled WGS sequence"/>
</dbReference>
<dbReference type="CDD" id="cd10291">
    <property type="entry name" value="GST_C_YfcG_like"/>
    <property type="match status" value="1"/>
</dbReference>
<dbReference type="InterPro" id="IPR010987">
    <property type="entry name" value="Glutathione-S-Trfase_C-like"/>
</dbReference>
<protein>
    <submittedName>
        <fullName evidence="4">Thiol:disulfide oxidoreductase</fullName>
    </submittedName>
</protein>